<dbReference type="EMBL" id="CADEPM010000003">
    <property type="protein sequence ID" value="CAB3403412.1"/>
    <property type="molecule type" value="Genomic_DNA"/>
</dbReference>
<evidence type="ECO:0000256" key="2">
    <source>
        <dbReference type="ARBA" id="ARBA00022942"/>
    </source>
</evidence>
<dbReference type="Proteomes" id="UP000494206">
    <property type="component" value="Unassembled WGS sequence"/>
</dbReference>
<accession>A0A8S1ETP1</accession>
<sequence>MSATALSLKAVQHQVSLQNEKSSEDDVKSCEYQIITFAKQLAAEKDAAGIQNLLIAIRPFYDVVGKARASKLIRELVECSLSIEQAKDEKIALLKHCIDWATENHREFLRRNLKARLARLYNDVREYTEALKLAHELGIELKKMEDRELLIELSLEESKSAFYLNNFTKAKCALVTAKTNANAAFVTPSLQASIDLQSGILYSADEKDFKTSFSYFYEAFEGYNGVNDKANAIRAVKYMILAKIMLNESDQIPALLATKEMASMKGREIDAIRAMSDAFRIRCLKSFQEALRNYKSELVEDKVVAVHSHNLEKRMVEKEISRVIEPYSEIGLPYIARVIGMPVHIVEKAVARMILDKKLSGCIDQHVETVIIHPKASTDKPFKRSLTTIREVSKAVDASYDRAARHIK</sequence>
<dbReference type="InterPro" id="IPR036390">
    <property type="entry name" value="WH_DNA-bd_sf"/>
</dbReference>
<dbReference type="Pfam" id="PF18055">
    <property type="entry name" value="RPN6_N"/>
    <property type="match status" value="1"/>
</dbReference>
<keyword evidence="2" id="KW-0647">Proteasome</keyword>
<dbReference type="InterPro" id="IPR050871">
    <property type="entry name" value="26S_Proteasome/COP9_Components"/>
</dbReference>
<dbReference type="SMART" id="SM00088">
    <property type="entry name" value="PINT"/>
    <property type="match status" value="1"/>
</dbReference>
<keyword evidence="6" id="KW-1185">Reference proteome</keyword>
<organism evidence="5 6">
    <name type="scientific">Caenorhabditis bovis</name>
    <dbReference type="NCBI Taxonomy" id="2654633"/>
    <lineage>
        <taxon>Eukaryota</taxon>
        <taxon>Metazoa</taxon>
        <taxon>Ecdysozoa</taxon>
        <taxon>Nematoda</taxon>
        <taxon>Chromadorea</taxon>
        <taxon>Rhabditida</taxon>
        <taxon>Rhabditina</taxon>
        <taxon>Rhabditomorpha</taxon>
        <taxon>Rhabditoidea</taxon>
        <taxon>Rhabditidae</taxon>
        <taxon>Peloderinae</taxon>
        <taxon>Caenorhabditis</taxon>
    </lineage>
</organism>
<dbReference type="PROSITE" id="PS50250">
    <property type="entry name" value="PCI"/>
    <property type="match status" value="1"/>
</dbReference>
<proteinExistence type="inferred from homology"/>
<evidence type="ECO:0000256" key="1">
    <source>
        <dbReference type="ARBA" id="ARBA00007454"/>
    </source>
</evidence>
<dbReference type="InterPro" id="IPR000717">
    <property type="entry name" value="PCI_dom"/>
</dbReference>
<comment type="caution">
    <text evidence="5">The sequence shown here is derived from an EMBL/GenBank/DDBJ whole genome shotgun (WGS) entry which is preliminary data.</text>
</comment>
<protein>
    <recommendedName>
        <fullName evidence="4">PCI domain-containing protein</fullName>
    </recommendedName>
</protein>
<feature type="coiled-coil region" evidence="3">
    <location>
        <begin position="69"/>
        <end position="130"/>
    </location>
</feature>
<evidence type="ECO:0000313" key="6">
    <source>
        <dbReference type="Proteomes" id="UP000494206"/>
    </source>
</evidence>
<evidence type="ECO:0000259" key="4">
    <source>
        <dbReference type="PROSITE" id="PS50250"/>
    </source>
</evidence>
<dbReference type="InterPro" id="IPR040773">
    <property type="entry name" value="Rpn6_N"/>
</dbReference>
<comment type="similarity">
    <text evidence="1">Belongs to the proteasome subunit S9 family.</text>
</comment>
<keyword evidence="3" id="KW-0175">Coiled coil</keyword>
<feature type="domain" description="PCI" evidence="4">
    <location>
        <begin position="209"/>
        <end position="377"/>
    </location>
</feature>
<name>A0A8S1ETP1_9PELO</name>
<dbReference type="Pfam" id="PF01399">
    <property type="entry name" value="PCI"/>
    <property type="match status" value="1"/>
</dbReference>
<dbReference type="SMART" id="SM00753">
    <property type="entry name" value="PAM"/>
    <property type="match status" value="1"/>
</dbReference>
<dbReference type="SUPFAM" id="SSF46785">
    <property type="entry name" value="Winged helix' DNA-binding domain"/>
    <property type="match status" value="1"/>
</dbReference>
<reference evidence="5 6" key="1">
    <citation type="submission" date="2020-04" db="EMBL/GenBank/DDBJ databases">
        <authorList>
            <person name="Laetsch R D."/>
            <person name="Stevens L."/>
            <person name="Kumar S."/>
            <person name="Blaxter L. M."/>
        </authorList>
    </citation>
    <scope>NUCLEOTIDE SEQUENCE [LARGE SCALE GENOMIC DNA]</scope>
</reference>
<dbReference type="GO" id="GO:0000502">
    <property type="term" value="C:proteasome complex"/>
    <property type="evidence" value="ECO:0007669"/>
    <property type="project" value="UniProtKB-KW"/>
</dbReference>
<dbReference type="Gene3D" id="1.25.40.570">
    <property type="match status" value="1"/>
</dbReference>
<dbReference type="PANTHER" id="PTHR10678">
    <property type="entry name" value="26S PROTEASOME NON-ATPASE REGULATORY SUBUNIT 11/COP9 SIGNALOSOME COMPLEX SUBUNIT 2"/>
    <property type="match status" value="1"/>
</dbReference>
<evidence type="ECO:0000256" key="3">
    <source>
        <dbReference type="SAM" id="Coils"/>
    </source>
</evidence>
<dbReference type="OrthoDB" id="1418352at2759"/>
<gene>
    <name evidence="5" type="ORF">CBOVIS_LOCUS5889</name>
</gene>
<evidence type="ECO:0000313" key="5">
    <source>
        <dbReference type="EMBL" id="CAB3403412.1"/>
    </source>
</evidence>
<dbReference type="AlphaFoldDB" id="A0A8S1ETP1"/>